<dbReference type="HOGENOM" id="CLU_1148050_0_0_1"/>
<evidence type="ECO:0000313" key="1">
    <source>
        <dbReference type="EMBL" id="EGT51454.1"/>
    </source>
</evidence>
<accession>G0PCZ4</accession>
<dbReference type="InParanoid" id="G0PCZ4"/>
<proteinExistence type="predicted"/>
<protein>
    <submittedName>
        <fullName evidence="1">Uncharacterized protein</fullName>
    </submittedName>
</protein>
<name>G0PCZ4_CAEBE</name>
<organism evidence="2">
    <name type="scientific">Caenorhabditis brenneri</name>
    <name type="common">Nematode worm</name>
    <dbReference type="NCBI Taxonomy" id="135651"/>
    <lineage>
        <taxon>Eukaryota</taxon>
        <taxon>Metazoa</taxon>
        <taxon>Ecdysozoa</taxon>
        <taxon>Nematoda</taxon>
        <taxon>Chromadorea</taxon>
        <taxon>Rhabditida</taxon>
        <taxon>Rhabditina</taxon>
        <taxon>Rhabditomorpha</taxon>
        <taxon>Rhabditoidea</taxon>
        <taxon>Rhabditidae</taxon>
        <taxon>Peloderinae</taxon>
        <taxon>Caenorhabditis</taxon>
    </lineage>
</organism>
<evidence type="ECO:0000313" key="2">
    <source>
        <dbReference type="Proteomes" id="UP000008068"/>
    </source>
</evidence>
<gene>
    <name evidence="1" type="ORF">CAEBREN_01156</name>
</gene>
<dbReference type="Proteomes" id="UP000008068">
    <property type="component" value="Unassembled WGS sequence"/>
</dbReference>
<sequence length="242" mass="28423">MRNRFTPDEEPTLHIADRSDAEIRIRRRFSHSCRRIEWIRSNFLRKFKFHRIGYAHSSSHSPQRGEVDVEYASKQFDDENRGSSTNGCRLDTDRRNRTHTLSHRTRCDCQGSCSVHSDPKDTLKILEDMNYDKDIMLHGVTKGRRRSTEPRYGIPLTRKGRAKEVNTSLQCEDAERLRQPLRPRNQLHHHVADTVAVMLDEATRTIWITRTREPSHGGFGRQRENRTRKTLKGVHHSKYVSI</sequence>
<reference evidence="2" key="1">
    <citation type="submission" date="2011-07" db="EMBL/GenBank/DDBJ databases">
        <authorList>
            <consortium name="Caenorhabditis brenneri Sequencing and Analysis Consortium"/>
            <person name="Wilson R.K."/>
        </authorList>
    </citation>
    <scope>NUCLEOTIDE SEQUENCE [LARGE SCALE GENOMIC DNA]</scope>
    <source>
        <strain evidence="2">PB2801</strain>
    </source>
</reference>
<keyword evidence="2" id="KW-1185">Reference proteome</keyword>
<dbReference type="AlphaFoldDB" id="G0PCZ4"/>
<dbReference type="EMBL" id="GL380258">
    <property type="protein sequence ID" value="EGT51454.1"/>
    <property type="molecule type" value="Genomic_DNA"/>
</dbReference>